<dbReference type="PANTHER" id="PTHR23257">
    <property type="entry name" value="SERINE-THREONINE PROTEIN KINASE"/>
    <property type="match status" value="1"/>
</dbReference>
<dbReference type="EMBL" id="KI283198">
    <property type="protein sequence ID" value="ESA14132.1"/>
    <property type="molecule type" value="Genomic_DNA"/>
</dbReference>
<dbReference type="InterPro" id="IPR011009">
    <property type="entry name" value="Kinase-like_dom_sf"/>
</dbReference>
<reference evidence="2" key="1">
    <citation type="submission" date="2013-07" db="EMBL/GenBank/DDBJ databases">
        <title>The genome of an arbuscular mycorrhizal fungus provides insights into the evolution of the oldest plant symbiosis.</title>
        <authorList>
            <consortium name="DOE Joint Genome Institute"/>
            <person name="Tisserant E."/>
            <person name="Malbreil M."/>
            <person name="Kuo A."/>
            <person name="Kohler A."/>
            <person name="Symeonidi A."/>
            <person name="Balestrini R."/>
            <person name="Charron P."/>
            <person name="Duensing N."/>
            <person name="Frei-dit-Frey N."/>
            <person name="Gianinazzi-Pearson V."/>
            <person name="Gilbert B."/>
            <person name="Handa Y."/>
            <person name="Hijri M."/>
            <person name="Kaul R."/>
            <person name="Kawaguchi M."/>
            <person name="Krajinski F."/>
            <person name="Lammers P."/>
            <person name="Lapierre D."/>
            <person name="Masclaux F.G."/>
            <person name="Murat C."/>
            <person name="Morin E."/>
            <person name="Ndikumana S."/>
            <person name="Pagni M."/>
            <person name="Petitpierre D."/>
            <person name="Requena N."/>
            <person name="Rosikiewicz P."/>
            <person name="Riley R."/>
            <person name="Saito K."/>
            <person name="San Clemente H."/>
            <person name="Shapiro H."/>
            <person name="van Tuinen D."/>
            <person name="Becard G."/>
            <person name="Bonfante P."/>
            <person name="Paszkowski U."/>
            <person name="Shachar-Hill Y."/>
            <person name="Young J.P."/>
            <person name="Sanders I.R."/>
            <person name="Henrissat B."/>
            <person name="Rensing S.A."/>
            <person name="Grigoriev I.V."/>
            <person name="Corradi N."/>
            <person name="Roux C."/>
            <person name="Martin F."/>
        </authorList>
    </citation>
    <scope>NUCLEOTIDE SEQUENCE</scope>
    <source>
        <strain evidence="2">DAOM 197198</strain>
    </source>
</reference>
<dbReference type="VEuPathDB" id="FungiDB:RhiirFUN_012772"/>
<dbReference type="Pfam" id="PF00069">
    <property type="entry name" value="Pkinase"/>
    <property type="match status" value="1"/>
</dbReference>
<gene>
    <name evidence="2" type="ORF">GLOINDRAFT_25275</name>
</gene>
<dbReference type="HOGENOM" id="CLU_000288_7_0_1"/>
<dbReference type="Gene3D" id="1.10.510.10">
    <property type="entry name" value="Transferase(Phosphotransferase) domain 1"/>
    <property type="match status" value="1"/>
</dbReference>
<protein>
    <recommendedName>
        <fullName evidence="1">Protein kinase domain-containing protein</fullName>
    </recommendedName>
</protein>
<accession>U9U375</accession>
<dbReference type="PROSITE" id="PS50011">
    <property type="entry name" value="PROTEIN_KINASE_DOM"/>
    <property type="match status" value="1"/>
</dbReference>
<organism evidence="2">
    <name type="scientific">Rhizophagus irregularis (strain DAOM 181602 / DAOM 197198 / MUCL 43194)</name>
    <name type="common">Arbuscular mycorrhizal fungus</name>
    <name type="synonym">Glomus intraradices</name>
    <dbReference type="NCBI Taxonomy" id="747089"/>
    <lineage>
        <taxon>Eukaryota</taxon>
        <taxon>Fungi</taxon>
        <taxon>Fungi incertae sedis</taxon>
        <taxon>Mucoromycota</taxon>
        <taxon>Glomeromycotina</taxon>
        <taxon>Glomeromycetes</taxon>
        <taxon>Glomerales</taxon>
        <taxon>Glomeraceae</taxon>
        <taxon>Rhizophagus</taxon>
    </lineage>
</organism>
<name>U9U375_RHIID</name>
<dbReference type="SUPFAM" id="SSF56112">
    <property type="entry name" value="Protein kinase-like (PK-like)"/>
    <property type="match status" value="1"/>
</dbReference>
<sequence length="248" mass="28422">MEWENFGENLIKITRKSYLWVNILLTTYQAWLIGDLGLSQPANSTLLNNKIYGVIPYIAPEIFKGAKFSKESDIYSLGMVMWELTTGCKPFNDVNMIPNLFIKLLMLANQFKLAESKRIELIQLKELGPKKPHSGAIFTSRSLASLISATNLSLNNMNRESINSSSRISFDMKQEYISKEYELDINKNQCLSFQSSSNIYHSNVIYPSRLLNQLISTVNSSKKRNIEELEIEVRNDRNNGKHIKIESQ</sequence>
<dbReference type="GO" id="GO:0004672">
    <property type="term" value="F:protein kinase activity"/>
    <property type="evidence" value="ECO:0007669"/>
    <property type="project" value="InterPro"/>
</dbReference>
<dbReference type="GO" id="GO:0005524">
    <property type="term" value="F:ATP binding"/>
    <property type="evidence" value="ECO:0007669"/>
    <property type="project" value="InterPro"/>
</dbReference>
<dbReference type="GO" id="GO:0005737">
    <property type="term" value="C:cytoplasm"/>
    <property type="evidence" value="ECO:0007669"/>
    <property type="project" value="TreeGrafter"/>
</dbReference>
<feature type="domain" description="Protein kinase" evidence="1">
    <location>
        <begin position="1"/>
        <end position="177"/>
    </location>
</feature>
<evidence type="ECO:0000313" key="2">
    <source>
        <dbReference type="EMBL" id="ESA14132.1"/>
    </source>
</evidence>
<dbReference type="InterPro" id="IPR000719">
    <property type="entry name" value="Prot_kinase_dom"/>
</dbReference>
<evidence type="ECO:0000259" key="1">
    <source>
        <dbReference type="PROSITE" id="PS50011"/>
    </source>
</evidence>
<dbReference type="GO" id="GO:0007165">
    <property type="term" value="P:signal transduction"/>
    <property type="evidence" value="ECO:0007669"/>
    <property type="project" value="TreeGrafter"/>
</dbReference>
<dbReference type="AlphaFoldDB" id="U9U375"/>
<dbReference type="eggNOG" id="KOG0192">
    <property type="taxonomic scope" value="Eukaryota"/>
</dbReference>
<dbReference type="InterPro" id="IPR050167">
    <property type="entry name" value="Ser_Thr_protein_kinase"/>
</dbReference>
<proteinExistence type="predicted"/>